<keyword evidence="3" id="KW-1185">Reference proteome</keyword>
<keyword evidence="1" id="KW-1133">Transmembrane helix</keyword>
<name>A0A194PPZ8_PAPXU</name>
<reference evidence="2 3" key="1">
    <citation type="journal article" date="2015" name="Nat. Commun.">
        <title>Outbred genome sequencing and CRISPR/Cas9 gene editing in butterflies.</title>
        <authorList>
            <person name="Li X."/>
            <person name="Fan D."/>
            <person name="Zhang W."/>
            <person name="Liu G."/>
            <person name="Zhang L."/>
            <person name="Zhao L."/>
            <person name="Fang X."/>
            <person name="Chen L."/>
            <person name="Dong Y."/>
            <person name="Chen Y."/>
            <person name="Ding Y."/>
            <person name="Zhao R."/>
            <person name="Feng M."/>
            <person name="Zhu Y."/>
            <person name="Feng Y."/>
            <person name="Jiang X."/>
            <person name="Zhu D."/>
            <person name="Xiang H."/>
            <person name="Feng X."/>
            <person name="Li S."/>
            <person name="Wang J."/>
            <person name="Zhang G."/>
            <person name="Kronforst M.R."/>
            <person name="Wang W."/>
        </authorList>
    </citation>
    <scope>NUCLEOTIDE SEQUENCE [LARGE SCALE GENOMIC DNA]</scope>
    <source>
        <strain evidence="2">Ya'a_city_454_Px</strain>
        <tissue evidence="2">Whole body</tissue>
    </source>
</reference>
<dbReference type="STRING" id="66420.A0A194PPZ8"/>
<feature type="transmembrane region" description="Helical" evidence="1">
    <location>
        <begin position="42"/>
        <end position="65"/>
    </location>
</feature>
<keyword evidence="1" id="KW-0472">Membrane</keyword>
<evidence type="ECO:0000313" key="2">
    <source>
        <dbReference type="EMBL" id="KPI95043.1"/>
    </source>
</evidence>
<gene>
    <name evidence="2" type="ORF">RR46_12047</name>
</gene>
<protein>
    <submittedName>
        <fullName evidence="2">Protein rolling stone</fullName>
    </submittedName>
</protein>
<evidence type="ECO:0000313" key="3">
    <source>
        <dbReference type="Proteomes" id="UP000053268"/>
    </source>
</evidence>
<feature type="transmembrane region" description="Helical" evidence="1">
    <location>
        <begin position="181"/>
        <end position="200"/>
    </location>
</feature>
<dbReference type="PANTHER" id="PTHR12242:SF49">
    <property type="entry name" value="HEADBUTT, ISOFORM E"/>
    <property type="match status" value="1"/>
</dbReference>
<feature type="transmembrane region" description="Helical" evidence="1">
    <location>
        <begin position="224"/>
        <end position="247"/>
    </location>
</feature>
<feature type="transmembrane region" description="Helical" evidence="1">
    <location>
        <begin position="150"/>
        <end position="169"/>
    </location>
</feature>
<accession>A0A194PPZ8</accession>
<dbReference type="EMBL" id="KQ459597">
    <property type="protein sequence ID" value="KPI95043.1"/>
    <property type="molecule type" value="Genomic_DNA"/>
</dbReference>
<feature type="transmembrane region" description="Helical" evidence="1">
    <location>
        <begin position="117"/>
        <end position="138"/>
    </location>
</feature>
<keyword evidence="1" id="KW-0812">Transmembrane</keyword>
<dbReference type="PANTHER" id="PTHR12242">
    <property type="entry name" value="OS02G0130600 PROTEIN-RELATED"/>
    <property type="match status" value="1"/>
</dbReference>
<dbReference type="Pfam" id="PF21534">
    <property type="entry name" value="Rost"/>
    <property type="match status" value="1"/>
</dbReference>
<organism evidence="2 3">
    <name type="scientific">Papilio xuthus</name>
    <name type="common">Asian swallowtail butterfly</name>
    <dbReference type="NCBI Taxonomy" id="66420"/>
    <lineage>
        <taxon>Eukaryota</taxon>
        <taxon>Metazoa</taxon>
        <taxon>Ecdysozoa</taxon>
        <taxon>Arthropoda</taxon>
        <taxon>Hexapoda</taxon>
        <taxon>Insecta</taxon>
        <taxon>Pterygota</taxon>
        <taxon>Neoptera</taxon>
        <taxon>Endopterygota</taxon>
        <taxon>Lepidoptera</taxon>
        <taxon>Glossata</taxon>
        <taxon>Ditrysia</taxon>
        <taxon>Papilionoidea</taxon>
        <taxon>Papilionidae</taxon>
        <taxon>Papilioninae</taxon>
        <taxon>Papilio</taxon>
    </lineage>
</organism>
<proteinExistence type="predicted"/>
<dbReference type="InterPro" id="IPR049352">
    <property type="entry name" value="Rost"/>
</dbReference>
<dbReference type="GO" id="GO:0016020">
    <property type="term" value="C:membrane"/>
    <property type="evidence" value="ECO:0007669"/>
    <property type="project" value="TreeGrafter"/>
</dbReference>
<evidence type="ECO:0000256" key="1">
    <source>
        <dbReference type="SAM" id="Phobius"/>
    </source>
</evidence>
<feature type="transmembrane region" description="Helical" evidence="1">
    <location>
        <begin position="71"/>
        <end position="96"/>
    </location>
</feature>
<sequence>MSAARSYFKEEGQLSMLGLECSKPSCFYLSAWQRNRSTTPLLIWRTLLFLTSFGILLSSMVMYGLQGKFGFWFIYLTHWGLTLNTVATAMSAAVSARCYFYGPIGAEFALPWYVKSYWVFYNSAVPIAFLITVFYWTILYEAGFEEELNHGLDVAVHGLNSLVMFLLLVSASHPSRLLHMYQPVIFGLTYAVFGAVYYFAGGVDANGNTWIYPVVNWAQPGSTMAMVAITGLLLIVLHLAVVGLALIRDAIAARVIRRSVITHIEEGMPLRTPTNQQTIT</sequence>
<dbReference type="AlphaFoldDB" id="A0A194PPZ8"/>
<dbReference type="Proteomes" id="UP000053268">
    <property type="component" value="Unassembled WGS sequence"/>
</dbReference>